<sequence>MKMIRSVLRLVERYNKYTEQNPAKSIILSTGFLFGAGDLLTQQIDRYYERKEHEGDSNYQVTPINKMRIAHMCLYGLTFMGPFSYVWYTHALPKIAPITIEACKSQLFKKIAIDQVVGSGIQYSSFLVAMTLLGGKSISENSKKIKEDFVQCCISDVFVWPWVQFLNFRYVPIHMQALYVNFVSVFWNAYISAIHHTPVVVEKPSLQKESNNLFKGAMLAF</sequence>
<feature type="transmembrane region" description="Helical" evidence="6">
    <location>
        <begin position="69"/>
        <end position="88"/>
    </location>
</feature>
<dbReference type="GeneID" id="7845517"/>
<organism evidence="7 8">
    <name type="scientific">Tetrahymena thermophila (strain SB210)</name>
    <dbReference type="NCBI Taxonomy" id="312017"/>
    <lineage>
        <taxon>Eukaryota</taxon>
        <taxon>Sar</taxon>
        <taxon>Alveolata</taxon>
        <taxon>Ciliophora</taxon>
        <taxon>Intramacronucleata</taxon>
        <taxon>Oligohymenophorea</taxon>
        <taxon>Hymenostomatida</taxon>
        <taxon>Tetrahymenina</taxon>
        <taxon>Tetrahymenidae</taxon>
        <taxon>Tetrahymena</taxon>
    </lineage>
</organism>
<evidence type="ECO:0000256" key="3">
    <source>
        <dbReference type="ARBA" id="ARBA00022692"/>
    </source>
</evidence>
<dbReference type="eggNOG" id="KOG1944">
    <property type="taxonomic scope" value="Eukaryota"/>
</dbReference>
<evidence type="ECO:0000256" key="6">
    <source>
        <dbReference type="RuleBase" id="RU363053"/>
    </source>
</evidence>
<evidence type="ECO:0000313" key="8">
    <source>
        <dbReference type="Proteomes" id="UP000009168"/>
    </source>
</evidence>
<proteinExistence type="inferred from homology"/>
<dbReference type="OrthoDB" id="310747at2759"/>
<dbReference type="STRING" id="312017.Q24GH2"/>
<evidence type="ECO:0000313" key="7">
    <source>
        <dbReference type="EMBL" id="EAS06899.1"/>
    </source>
</evidence>
<keyword evidence="5 6" id="KW-0472">Membrane</keyword>
<evidence type="ECO:0000256" key="5">
    <source>
        <dbReference type="ARBA" id="ARBA00023136"/>
    </source>
</evidence>
<dbReference type="EMBL" id="GG662257">
    <property type="protein sequence ID" value="EAS06899.1"/>
    <property type="molecule type" value="Genomic_DNA"/>
</dbReference>
<dbReference type="InParanoid" id="Q24GH2"/>
<reference evidence="8" key="1">
    <citation type="journal article" date="2006" name="PLoS Biol.">
        <title>Macronuclear genome sequence of the ciliate Tetrahymena thermophila, a model eukaryote.</title>
        <authorList>
            <person name="Eisen J.A."/>
            <person name="Coyne R.S."/>
            <person name="Wu M."/>
            <person name="Wu D."/>
            <person name="Thiagarajan M."/>
            <person name="Wortman J.R."/>
            <person name="Badger J.H."/>
            <person name="Ren Q."/>
            <person name="Amedeo P."/>
            <person name="Jones K.M."/>
            <person name="Tallon L.J."/>
            <person name="Delcher A.L."/>
            <person name="Salzberg S.L."/>
            <person name="Silva J.C."/>
            <person name="Haas B.J."/>
            <person name="Majoros W.H."/>
            <person name="Farzad M."/>
            <person name="Carlton J.M."/>
            <person name="Smith R.K. Jr."/>
            <person name="Garg J."/>
            <person name="Pearlman R.E."/>
            <person name="Karrer K.M."/>
            <person name="Sun L."/>
            <person name="Manning G."/>
            <person name="Elde N.C."/>
            <person name="Turkewitz A.P."/>
            <person name="Asai D.J."/>
            <person name="Wilkes D.E."/>
            <person name="Wang Y."/>
            <person name="Cai H."/>
            <person name="Collins K."/>
            <person name="Stewart B.A."/>
            <person name="Lee S.R."/>
            <person name="Wilamowska K."/>
            <person name="Weinberg Z."/>
            <person name="Ruzzo W.L."/>
            <person name="Wloga D."/>
            <person name="Gaertig J."/>
            <person name="Frankel J."/>
            <person name="Tsao C.-C."/>
            <person name="Gorovsky M.A."/>
            <person name="Keeling P.J."/>
            <person name="Waller R.F."/>
            <person name="Patron N.J."/>
            <person name="Cherry J.M."/>
            <person name="Stover N.A."/>
            <person name="Krieger C.J."/>
            <person name="del Toro C."/>
            <person name="Ryder H.F."/>
            <person name="Williamson S.C."/>
            <person name="Barbeau R.A."/>
            <person name="Hamilton E.P."/>
            <person name="Orias E."/>
        </authorList>
    </citation>
    <scope>NUCLEOTIDE SEQUENCE [LARGE SCALE GENOMIC DNA]</scope>
    <source>
        <strain evidence="8">SB210</strain>
    </source>
</reference>
<dbReference type="InterPro" id="IPR007248">
    <property type="entry name" value="Mpv17_PMP22"/>
</dbReference>
<comment type="caution">
    <text evidence="6">Lacks conserved residue(s) required for the propagation of feature annotation.</text>
</comment>
<dbReference type="RefSeq" id="XP_001027141.1">
    <property type="nucleotide sequence ID" value="XM_001027141.1"/>
</dbReference>
<comment type="subcellular location">
    <subcellularLocation>
        <location evidence="1">Membrane</location>
        <topology evidence="1">Multi-pass membrane protein</topology>
    </subcellularLocation>
</comment>
<accession>Q24GH2</accession>
<comment type="similarity">
    <text evidence="2 6">Belongs to the peroxisomal membrane protein PXMP2/4 family.</text>
</comment>
<protein>
    <submittedName>
        <fullName evidence="7">Mpv17/PMP22 family protein</fullName>
    </submittedName>
</protein>
<name>Q24GH2_TETTS</name>
<keyword evidence="3 6" id="KW-0812">Transmembrane</keyword>
<evidence type="ECO:0000256" key="2">
    <source>
        <dbReference type="ARBA" id="ARBA00006824"/>
    </source>
</evidence>
<keyword evidence="4 6" id="KW-1133">Transmembrane helix</keyword>
<dbReference type="PANTHER" id="PTHR11266:SF17">
    <property type="entry name" value="PROTEIN MPV17"/>
    <property type="match status" value="1"/>
</dbReference>
<dbReference type="GO" id="GO:0005737">
    <property type="term" value="C:cytoplasm"/>
    <property type="evidence" value="ECO:0007669"/>
    <property type="project" value="TreeGrafter"/>
</dbReference>
<dbReference type="Pfam" id="PF04117">
    <property type="entry name" value="Mpv17_PMP22"/>
    <property type="match status" value="1"/>
</dbReference>
<evidence type="ECO:0000256" key="4">
    <source>
        <dbReference type="ARBA" id="ARBA00022989"/>
    </source>
</evidence>
<evidence type="ECO:0000256" key="1">
    <source>
        <dbReference type="ARBA" id="ARBA00004141"/>
    </source>
</evidence>
<dbReference type="Proteomes" id="UP000009168">
    <property type="component" value="Unassembled WGS sequence"/>
</dbReference>
<dbReference type="HOGENOM" id="CLU_049109_8_0_1"/>
<dbReference type="PANTHER" id="PTHR11266">
    <property type="entry name" value="PEROXISOMAL MEMBRANE PROTEIN 2, PXMP2 MPV17"/>
    <property type="match status" value="1"/>
</dbReference>
<dbReference type="AlphaFoldDB" id="Q24GH2"/>
<keyword evidence="8" id="KW-1185">Reference proteome</keyword>
<dbReference type="GO" id="GO:0016020">
    <property type="term" value="C:membrane"/>
    <property type="evidence" value="ECO:0007669"/>
    <property type="project" value="UniProtKB-SubCell"/>
</dbReference>
<gene>
    <name evidence="7" type="ORF">TTHERM_00726180</name>
</gene>
<dbReference type="KEGG" id="tet:TTHERM_00726180"/>